<sequence>MNFTLDGKVLIQGITEPLGAIYAAKMKDYGTNVVAGVSVGYGGQTVYDIPVFDLVEQALSVVGTIDTTIIFVSPYLALDAALEAISAGIRQIILISGGIPPLDMVHLLRIASETQTTILGPNSLGIIVPGKWLLGTQPEEFYTPGGIGLIGCAGSLTSEIALELSQAGFGQSIGVNIGSDSIVGSSLSQWLQMLDKDKNTKAVVLVGEVGEPNEETLAEYIAEKMAKPVIAYIAGRHSPGFKHQHHVSDFLPSQPDLKVDVDKKGRKITAFEQKKIPVAQRPAQIPELLKKALKK</sequence>
<organism evidence="5 6">
    <name type="scientific">Microseira wollei NIES-4236</name>
    <dbReference type="NCBI Taxonomy" id="2530354"/>
    <lineage>
        <taxon>Bacteria</taxon>
        <taxon>Bacillati</taxon>
        <taxon>Cyanobacteriota</taxon>
        <taxon>Cyanophyceae</taxon>
        <taxon>Oscillatoriophycideae</taxon>
        <taxon>Aerosakkonematales</taxon>
        <taxon>Aerosakkonemataceae</taxon>
        <taxon>Microseira</taxon>
    </lineage>
</organism>
<feature type="active site" description="Tele-phosphohistidine intermediate" evidence="3">
    <location>
        <position position="246"/>
    </location>
</feature>
<evidence type="ECO:0000256" key="2">
    <source>
        <dbReference type="ARBA" id="ARBA00022741"/>
    </source>
</evidence>
<evidence type="ECO:0000256" key="1">
    <source>
        <dbReference type="ARBA" id="ARBA00022598"/>
    </source>
</evidence>
<protein>
    <submittedName>
        <fullName evidence="5">Succinyl-CoA synthetase (ADP-forming) alpha subunit</fullName>
    </submittedName>
</protein>
<dbReference type="GO" id="GO:0004776">
    <property type="term" value="F:succinate-CoA ligase (GDP-forming) activity"/>
    <property type="evidence" value="ECO:0007669"/>
    <property type="project" value="TreeGrafter"/>
</dbReference>
<dbReference type="PIRSF" id="PIRSF001553">
    <property type="entry name" value="SucCS_alpha"/>
    <property type="match status" value="1"/>
</dbReference>
<dbReference type="PANTHER" id="PTHR11117">
    <property type="entry name" value="SUCCINYL-COA LIGASE SUBUNIT ALPHA"/>
    <property type="match status" value="1"/>
</dbReference>
<dbReference type="EMBL" id="BLAY01000008">
    <property type="protein sequence ID" value="GET36042.1"/>
    <property type="molecule type" value="Genomic_DNA"/>
</dbReference>
<feature type="domain" description="CoA-binding" evidence="4">
    <location>
        <begin position="2"/>
        <end position="99"/>
    </location>
</feature>
<dbReference type="Pfam" id="PF02629">
    <property type="entry name" value="CoA_binding"/>
    <property type="match status" value="1"/>
</dbReference>
<keyword evidence="2" id="KW-0547">Nucleotide-binding</keyword>
<dbReference type="AlphaFoldDB" id="A0AAV3X9M3"/>
<dbReference type="Gene3D" id="3.40.50.720">
    <property type="entry name" value="NAD(P)-binding Rossmann-like Domain"/>
    <property type="match status" value="1"/>
</dbReference>
<dbReference type="PRINTS" id="PR01798">
    <property type="entry name" value="SCOASYNTHASE"/>
</dbReference>
<proteinExistence type="predicted"/>
<dbReference type="GO" id="GO:0004775">
    <property type="term" value="F:succinate-CoA ligase (ADP-forming) activity"/>
    <property type="evidence" value="ECO:0007669"/>
    <property type="project" value="TreeGrafter"/>
</dbReference>
<dbReference type="SUPFAM" id="SSF52210">
    <property type="entry name" value="Succinyl-CoA synthetase domains"/>
    <property type="match status" value="1"/>
</dbReference>
<gene>
    <name evidence="5" type="ORF">MiSe_07900</name>
</gene>
<dbReference type="InterPro" id="IPR016102">
    <property type="entry name" value="Succinyl-CoA_synth-like"/>
</dbReference>
<comment type="caution">
    <text evidence="5">The sequence shown here is derived from an EMBL/GenBank/DDBJ whole genome shotgun (WGS) entry which is preliminary data.</text>
</comment>
<accession>A0AAV3X9M3</accession>
<dbReference type="GO" id="GO:0006099">
    <property type="term" value="P:tricarboxylic acid cycle"/>
    <property type="evidence" value="ECO:0007669"/>
    <property type="project" value="TreeGrafter"/>
</dbReference>
<dbReference type="GO" id="GO:0000166">
    <property type="term" value="F:nucleotide binding"/>
    <property type="evidence" value="ECO:0007669"/>
    <property type="project" value="UniProtKB-KW"/>
</dbReference>
<dbReference type="Proteomes" id="UP001050975">
    <property type="component" value="Unassembled WGS sequence"/>
</dbReference>
<dbReference type="Gene3D" id="3.40.50.261">
    <property type="entry name" value="Succinyl-CoA synthetase domains"/>
    <property type="match status" value="1"/>
</dbReference>
<evidence type="ECO:0000259" key="4">
    <source>
        <dbReference type="SMART" id="SM00881"/>
    </source>
</evidence>
<keyword evidence="6" id="KW-1185">Reference proteome</keyword>
<keyword evidence="1" id="KW-0436">Ligase</keyword>
<dbReference type="InterPro" id="IPR036291">
    <property type="entry name" value="NAD(P)-bd_dom_sf"/>
</dbReference>
<dbReference type="Pfam" id="PF00549">
    <property type="entry name" value="Ligase_CoA"/>
    <property type="match status" value="1"/>
</dbReference>
<dbReference type="InterPro" id="IPR005811">
    <property type="entry name" value="SUCC_ACL_C"/>
</dbReference>
<dbReference type="GO" id="GO:0009361">
    <property type="term" value="C:succinate-CoA ligase complex (ADP-forming)"/>
    <property type="evidence" value="ECO:0007669"/>
    <property type="project" value="TreeGrafter"/>
</dbReference>
<dbReference type="InterPro" id="IPR005810">
    <property type="entry name" value="CoA_lig_alpha"/>
</dbReference>
<dbReference type="InterPro" id="IPR003781">
    <property type="entry name" value="CoA-bd"/>
</dbReference>
<reference evidence="5" key="1">
    <citation type="submission" date="2019-10" db="EMBL/GenBank/DDBJ databases">
        <title>Draft genome sequece of Microseira wollei NIES-4236.</title>
        <authorList>
            <person name="Yamaguchi H."/>
            <person name="Suzuki S."/>
            <person name="Kawachi M."/>
        </authorList>
    </citation>
    <scope>NUCLEOTIDE SEQUENCE</scope>
    <source>
        <strain evidence="5">NIES-4236</strain>
    </source>
</reference>
<evidence type="ECO:0000313" key="6">
    <source>
        <dbReference type="Proteomes" id="UP001050975"/>
    </source>
</evidence>
<evidence type="ECO:0000313" key="5">
    <source>
        <dbReference type="EMBL" id="GET36042.1"/>
    </source>
</evidence>
<dbReference type="SUPFAM" id="SSF51735">
    <property type="entry name" value="NAD(P)-binding Rossmann-fold domains"/>
    <property type="match status" value="1"/>
</dbReference>
<dbReference type="RefSeq" id="WP_226575112.1">
    <property type="nucleotide sequence ID" value="NZ_BLAY01000008.1"/>
</dbReference>
<dbReference type="SMART" id="SM00881">
    <property type="entry name" value="CoA_binding"/>
    <property type="match status" value="1"/>
</dbReference>
<name>A0AAV3X9M3_9CYAN</name>
<dbReference type="PANTHER" id="PTHR11117:SF2">
    <property type="entry name" value="SUCCINATE--COA LIGASE [ADP_GDP-FORMING] SUBUNIT ALPHA, MITOCHONDRIAL"/>
    <property type="match status" value="1"/>
</dbReference>
<evidence type="ECO:0000256" key="3">
    <source>
        <dbReference type="PIRSR" id="PIRSR001553-1"/>
    </source>
</evidence>